<dbReference type="OrthoDB" id="680720at2"/>
<sequence>MKIYVGNLHYRASRSALYALFVPFGYVQLIEIRMLQDGSAEGVAFVYMKGRHDGTNAIHQLDGMNFMNRFLQIFEIEE</sequence>
<dbReference type="Pfam" id="PF00076">
    <property type="entry name" value="RRM_1"/>
    <property type="match status" value="1"/>
</dbReference>
<dbReference type="SUPFAM" id="SSF54928">
    <property type="entry name" value="RNA-binding domain, RBD"/>
    <property type="match status" value="1"/>
</dbReference>
<dbReference type="InterPro" id="IPR035979">
    <property type="entry name" value="RBD_domain_sf"/>
</dbReference>
<organism evidence="2 3">
    <name type="scientific">Chitinophaga skermanii</name>
    <dbReference type="NCBI Taxonomy" id="331697"/>
    <lineage>
        <taxon>Bacteria</taxon>
        <taxon>Pseudomonadati</taxon>
        <taxon>Bacteroidota</taxon>
        <taxon>Chitinophagia</taxon>
        <taxon>Chitinophagales</taxon>
        <taxon>Chitinophagaceae</taxon>
        <taxon>Chitinophaga</taxon>
    </lineage>
</organism>
<dbReference type="EMBL" id="QLLL01000002">
    <property type="protein sequence ID" value="RAJ08339.1"/>
    <property type="molecule type" value="Genomic_DNA"/>
</dbReference>
<reference evidence="2 3" key="1">
    <citation type="submission" date="2018-06" db="EMBL/GenBank/DDBJ databases">
        <title>Genomic Encyclopedia of Archaeal and Bacterial Type Strains, Phase II (KMG-II): from individual species to whole genera.</title>
        <authorList>
            <person name="Goeker M."/>
        </authorList>
    </citation>
    <scope>NUCLEOTIDE SEQUENCE [LARGE SCALE GENOMIC DNA]</scope>
    <source>
        <strain evidence="2 3">DSM 23857</strain>
    </source>
</reference>
<dbReference type="Proteomes" id="UP000249547">
    <property type="component" value="Unassembled WGS sequence"/>
</dbReference>
<keyword evidence="3" id="KW-1185">Reference proteome</keyword>
<comment type="caution">
    <text evidence="2">The sequence shown here is derived from an EMBL/GenBank/DDBJ whole genome shotgun (WGS) entry which is preliminary data.</text>
</comment>
<dbReference type="AlphaFoldDB" id="A0A327QUP8"/>
<protein>
    <submittedName>
        <fullName evidence="2">RNA-binding protein 39</fullName>
    </submittedName>
</protein>
<dbReference type="InterPro" id="IPR000504">
    <property type="entry name" value="RRM_dom"/>
</dbReference>
<evidence type="ECO:0000259" key="1">
    <source>
        <dbReference type="PROSITE" id="PS50102"/>
    </source>
</evidence>
<accession>A0A327QUP8</accession>
<dbReference type="InterPro" id="IPR012677">
    <property type="entry name" value="Nucleotide-bd_a/b_plait_sf"/>
</dbReference>
<dbReference type="SMART" id="SM00360">
    <property type="entry name" value="RRM"/>
    <property type="match status" value="1"/>
</dbReference>
<dbReference type="PROSITE" id="PS50102">
    <property type="entry name" value="RRM"/>
    <property type="match status" value="1"/>
</dbReference>
<feature type="domain" description="RRM" evidence="1">
    <location>
        <begin position="1"/>
        <end position="78"/>
    </location>
</feature>
<dbReference type="Gene3D" id="3.30.70.330">
    <property type="match status" value="1"/>
</dbReference>
<dbReference type="GO" id="GO:0003723">
    <property type="term" value="F:RNA binding"/>
    <property type="evidence" value="ECO:0007669"/>
    <property type="project" value="InterPro"/>
</dbReference>
<evidence type="ECO:0000313" key="3">
    <source>
        <dbReference type="Proteomes" id="UP000249547"/>
    </source>
</evidence>
<gene>
    <name evidence="2" type="ORF">LX64_00987</name>
</gene>
<dbReference type="CDD" id="cd00590">
    <property type="entry name" value="RRM_SF"/>
    <property type="match status" value="1"/>
</dbReference>
<proteinExistence type="predicted"/>
<name>A0A327QUP8_9BACT</name>
<evidence type="ECO:0000313" key="2">
    <source>
        <dbReference type="EMBL" id="RAJ08339.1"/>
    </source>
</evidence>
<dbReference type="RefSeq" id="WP_111596500.1">
    <property type="nucleotide sequence ID" value="NZ_QLLL01000002.1"/>
</dbReference>